<gene>
    <name evidence="1" type="ORF">HBH26_17815</name>
</gene>
<dbReference type="RefSeq" id="WP_168135993.1">
    <property type="nucleotide sequence ID" value="NZ_JAAVJH010000018.1"/>
</dbReference>
<sequence>MARCTTGGRIVPDAADMAAEIQAETVARGLSRTRVQISAGVAGECSDCGHMMLRLVGGLCAFCRDGRLPPDDWEPPVINLPRPREESVVMPKSVQLPSSAIDAIKAVEKRARGLGTSQGEAAADLIVAGLRTIDSEGVRTPLSDFDVEELLAEVRLRLVTAASPSIVEALTTRAELAERKLAQIQAAFA</sequence>
<name>A0ABX1CU08_9SPHN</name>
<keyword evidence="2" id="KW-1185">Reference proteome</keyword>
<evidence type="ECO:0000313" key="2">
    <source>
        <dbReference type="Proteomes" id="UP000732399"/>
    </source>
</evidence>
<dbReference type="Proteomes" id="UP000732399">
    <property type="component" value="Unassembled WGS sequence"/>
</dbReference>
<accession>A0ABX1CU08</accession>
<proteinExistence type="predicted"/>
<organism evidence="1 2">
    <name type="scientific">Sphingomonas corticis</name>
    <dbReference type="NCBI Taxonomy" id="2722791"/>
    <lineage>
        <taxon>Bacteria</taxon>
        <taxon>Pseudomonadati</taxon>
        <taxon>Pseudomonadota</taxon>
        <taxon>Alphaproteobacteria</taxon>
        <taxon>Sphingomonadales</taxon>
        <taxon>Sphingomonadaceae</taxon>
        <taxon>Sphingomonas</taxon>
    </lineage>
</organism>
<reference evidence="1 2" key="1">
    <citation type="submission" date="2020-03" db="EMBL/GenBank/DDBJ databases">
        <authorList>
            <person name="Wang L."/>
            <person name="He N."/>
            <person name="Li Y."/>
            <person name="Fang Y."/>
            <person name="Zhang F."/>
        </authorList>
    </citation>
    <scope>NUCLEOTIDE SEQUENCE [LARGE SCALE GENOMIC DNA]</scope>
    <source>
        <strain evidence="1 2">36D10-4-7</strain>
    </source>
</reference>
<dbReference type="EMBL" id="JAAVJH010000018">
    <property type="protein sequence ID" value="NJR80438.1"/>
    <property type="molecule type" value="Genomic_DNA"/>
</dbReference>
<comment type="caution">
    <text evidence="1">The sequence shown here is derived from an EMBL/GenBank/DDBJ whole genome shotgun (WGS) entry which is preliminary data.</text>
</comment>
<protein>
    <submittedName>
        <fullName evidence="1">Uncharacterized protein</fullName>
    </submittedName>
</protein>
<evidence type="ECO:0000313" key="1">
    <source>
        <dbReference type="EMBL" id="NJR80438.1"/>
    </source>
</evidence>